<dbReference type="SMART" id="SM00894">
    <property type="entry name" value="Excalibur"/>
    <property type="match status" value="1"/>
</dbReference>
<evidence type="ECO:0000313" key="3">
    <source>
        <dbReference type="EMBL" id="SJZ31153.1"/>
    </source>
</evidence>
<sequence>MRQDKHRYIGCLLGLLLLLMFHPPVIKAEVTEAALGYNTLAETTASPDQLFTVKSFNVYDGDTADFILDRATEPSIKARFLLMDAPEIRGGVPYSKAARKRVNQIFEEAELIQIEYEGPKKDKYQRDLVHVWVDGHLLSEILIREGYAIARYIHQYLPNSQYVKAIYEAQEKAKYEGLRVWVDGDLEFINKAEYELQANHSADSVNEAEEVYYRNCKEVWQAGKAPIREGDPGFRPQFDGDKDGVGCEVPQ</sequence>
<name>A0A1T4JLY3_9LACT</name>
<dbReference type="RefSeq" id="WP_078755020.1">
    <property type="nucleotide sequence ID" value="NZ_FUWO01000001.1"/>
</dbReference>
<dbReference type="SMART" id="SM00318">
    <property type="entry name" value="SNc"/>
    <property type="match status" value="1"/>
</dbReference>
<dbReference type="InterPro" id="IPR035437">
    <property type="entry name" value="SNase_OB-fold_sf"/>
</dbReference>
<dbReference type="Pfam" id="PF05901">
    <property type="entry name" value="Excalibur"/>
    <property type="match status" value="1"/>
</dbReference>
<dbReference type="PROSITE" id="PS50830">
    <property type="entry name" value="TNASE_3"/>
    <property type="match status" value="1"/>
</dbReference>
<keyword evidence="4" id="KW-1185">Reference proteome</keyword>
<protein>
    <submittedName>
        <fullName evidence="3">Micrococcal nuclease</fullName>
    </submittedName>
</protein>
<dbReference type="EMBL" id="FUWO01000001">
    <property type="protein sequence ID" value="SJZ31153.1"/>
    <property type="molecule type" value="Genomic_DNA"/>
</dbReference>
<dbReference type="Gene3D" id="2.40.50.90">
    <property type="match status" value="1"/>
</dbReference>
<proteinExistence type="predicted"/>
<dbReference type="SUPFAM" id="SSF50199">
    <property type="entry name" value="Staphylococcal nuclease"/>
    <property type="match status" value="1"/>
</dbReference>
<dbReference type="STRING" id="1121925.SAMN02746011_00141"/>
<evidence type="ECO:0000313" key="4">
    <source>
        <dbReference type="Proteomes" id="UP000189941"/>
    </source>
</evidence>
<dbReference type="Pfam" id="PF00565">
    <property type="entry name" value="SNase"/>
    <property type="match status" value="1"/>
</dbReference>
<dbReference type="AlphaFoldDB" id="A0A1T4JLY3"/>
<feature type="compositionally biased region" description="Basic and acidic residues" evidence="1">
    <location>
        <begin position="227"/>
        <end position="245"/>
    </location>
</feature>
<dbReference type="InterPro" id="IPR008613">
    <property type="entry name" value="Excalibur_Ca-bd_domain"/>
</dbReference>
<feature type="region of interest" description="Disordered" evidence="1">
    <location>
        <begin position="227"/>
        <end position="251"/>
    </location>
</feature>
<accession>A0A1T4JLY3</accession>
<evidence type="ECO:0000256" key="1">
    <source>
        <dbReference type="SAM" id="MobiDB-lite"/>
    </source>
</evidence>
<dbReference type="Proteomes" id="UP000189941">
    <property type="component" value="Unassembled WGS sequence"/>
</dbReference>
<feature type="domain" description="TNase-like" evidence="2">
    <location>
        <begin position="49"/>
        <end position="183"/>
    </location>
</feature>
<organism evidence="3 4">
    <name type="scientific">Globicatella sulfidifaciens DSM 15739</name>
    <dbReference type="NCBI Taxonomy" id="1121925"/>
    <lineage>
        <taxon>Bacteria</taxon>
        <taxon>Bacillati</taxon>
        <taxon>Bacillota</taxon>
        <taxon>Bacilli</taxon>
        <taxon>Lactobacillales</taxon>
        <taxon>Aerococcaceae</taxon>
        <taxon>Globicatella</taxon>
    </lineage>
</organism>
<reference evidence="4" key="1">
    <citation type="submission" date="2017-02" db="EMBL/GenBank/DDBJ databases">
        <authorList>
            <person name="Varghese N."/>
            <person name="Submissions S."/>
        </authorList>
    </citation>
    <scope>NUCLEOTIDE SEQUENCE [LARGE SCALE GENOMIC DNA]</scope>
    <source>
        <strain evidence="4">DSM 15739</strain>
    </source>
</reference>
<evidence type="ECO:0000259" key="2">
    <source>
        <dbReference type="PROSITE" id="PS50830"/>
    </source>
</evidence>
<dbReference type="InterPro" id="IPR016071">
    <property type="entry name" value="Staphylococal_nuclease_OB-fold"/>
</dbReference>
<dbReference type="OrthoDB" id="2139622at2"/>
<gene>
    <name evidence="3" type="ORF">SAMN02746011_00141</name>
</gene>